<comment type="caution">
    <text evidence="2">The sequence shown here is derived from an EMBL/GenBank/DDBJ whole genome shotgun (WGS) entry which is preliminary data.</text>
</comment>
<dbReference type="GO" id="GO:0008270">
    <property type="term" value="F:zinc ion binding"/>
    <property type="evidence" value="ECO:0007669"/>
    <property type="project" value="UniProtKB-KW"/>
</dbReference>
<sequence length="252" mass="28125">MGADQTPELELTNGAGAAVLRCFIGAAAVPSRFPSGHPEWSAAYEKKRLADYCRVAYKKTKVTRTEVRTTTICQKENSFYVDTTAATNTKRSTRRPRPWCPPAIASGDAAEVKSARSREVLYDSLQLAHKCILNSFYGYVMRRGLEDSGSVTATRAPIDVLISVSSVTRRLINDYGGKKATCLYSSAAKRLKVFDEKLDFYDICRIDKQGVQLRATHFRCRCQSFFVCFTLPENAVSKTLPNAREVTVTFFN</sequence>
<dbReference type="EC" id="2.7.7.7" evidence="1"/>
<dbReference type="GO" id="GO:0045004">
    <property type="term" value="P:DNA replication proofreading"/>
    <property type="evidence" value="ECO:0007669"/>
    <property type="project" value="TreeGrafter"/>
</dbReference>
<comment type="catalytic activity">
    <reaction evidence="1">
        <text>DNA(n) + a 2'-deoxyribonucleoside 5'-triphosphate = DNA(n+1) + diphosphate</text>
        <dbReference type="Rhea" id="RHEA:22508"/>
        <dbReference type="Rhea" id="RHEA-COMP:17339"/>
        <dbReference type="Rhea" id="RHEA-COMP:17340"/>
        <dbReference type="ChEBI" id="CHEBI:33019"/>
        <dbReference type="ChEBI" id="CHEBI:61560"/>
        <dbReference type="ChEBI" id="CHEBI:173112"/>
        <dbReference type="EC" id="2.7.7.7"/>
    </reaction>
</comment>
<keyword evidence="1" id="KW-0862">Zinc</keyword>
<dbReference type="GO" id="GO:0000278">
    <property type="term" value="P:mitotic cell cycle"/>
    <property type="evidence" value="ECO:0007669"/>
    <property type="project" value="TreeGrafter"/>
</dbReference>
<dbReference type="GO" id="GO:0006287">
    <property type="term" value="P:base-excision repair, gap-filling"/>
    <property type="evidence" value="ECO:0007669"/>
    <property type="project" value="TreeGrafter"/>
</dbReference>
<keyword evidence="1" id="KW-0408">Iron</keyword>
<gene>
    <name evidence="2" type="ORF">PLXY2_LOCUS9140</name>
</gene>
<dbReference type="SUPFAM" id="SSF56672">
    <property type="entry name" value="DNA/RNA polymerases"/>
    <property type="match status" value="1"/>
</dbReference>
<dbReference type="PANTHER" id="PTHR10670:SF0">
    <property type="entry name" value="DNA POLYMERASE EPSILON CATALYTIC SUBUNIT A"/>
    <property type="match status" value="1"/>
</dbReference>
<dbReference type="InterPro" id="IPR043502">
    <property type="entry name" value="DNA/RNA_pol_sf"/>
</dbReference>
<keyword evidence="1" id="KW-0548">Nucleotidyltransferase</keyword>
<dbReference type="GO" id="GO:0051539">
    <property type="term" value="F:4 iron, 4 sulfur cluster binding"/>
    <property type="evidence" value="ECO:0007669"/>
    <property type="project" value="UniProtKB-KW"/>
</dbReference>
<keyword evidence="1" id="KW-0411">Iron-sulfur</keyword>
<evidence type="ECO:0000313" key="3">
    <source>
        <dbReference type="Proteomes" id="UP000653454"/>
    </source>
</evidence>
<keyword evidence="1" id="KW-0808">Transferase</keyword>
<protein>
    <recommendedName>
        <fullName evidence="1">DNA polymerase epsilon catalytic subunit</fullName>
        <ecNumber evidence="1">2.7.7.7</ecNumber>
    </recommendedName>
</protein>
<proteinExistence type="inferred from homology"/>
<keyword evidence="1" id="KW-0004">4Fe-4S</keyword>
<comment type="subcellular location">
    <subcellularLocation>
        <location evidence="1">Nucleus</location>
    </subcellularLocation>
</comment>
<keyword evidence="1" id="KW-0239">DNA-directed DNA polymerase</keyword>
<dbReference type="GO" id="GO:0003887">
    <property type="term" value="F:DNA-directed DNA polymerase activity"/>
    <property type="evidence" value="ECO:0007669"/>
    <property type="project" value="UniProtKB-KW"/>
</dbReference>
<comment type="similarity">
    <text evidence="1">Belongs to the DNA polymerase type-B family.</text>
</comment>
<dbReference type="GO" id="GO:0006297">
    <property type="term" value="P:nucleotide-excision repair, DNA gap filling"/>
    <property type="evidence" value="ECO:0007669"/>
    <property type="project" value="TreeGrafter"/>
</dbReference>
<dbReference type="Proteomes" id="UP000653454">
    <property type="component" value="Unassembled WGS sequence"/>
</dbReference>
<dbReference type="GO" id="GO:0008310">
    <property type="term" value="F:single-stranded DNA 3'-5' DNA exonuclease activity"/>
    <property type="evidence" value="ECO:0007669"/>
    <property type="project" value="TreeGrafter"/>
</dbReference>
<comment type="cofactor">
    <cofactor evidence="1">
        <name>[4Fe-4S] cluster</name>
        <dbReference type="ChEBI" id="CHEBI:49883"/>
    </cofactor>
</comment>
<dbReference type="PANTHER" id="PTHR10670">
    <property type="entry name" value="DNA POLYMERASE EPSILON CATALYTIC SUBUNIT A"/>
    <property type="match status" value="1"/>
</dbReference>
<keyword evidence="1" id="KW-0238">DNA-binding</keyword>
<organism evidence="2 3">
    <name type="scientific">Plutella xylostella</name>
    <name type="common">Diamondback moth</name>
    <name type="synonym">Plutella maculipennis</name>
    <dbReference type="NCBI Taxonomy" id="51655"/>
    <lineage>
        <taxon>Eukaryota</taxon>
        <taxon>Metazoa</taxon>
        <taxon>Ecdysozoa</taxon>
        <taxon>Arthropoda</taxon>
        <taxon>Hexapoda</taxon>
        <taxon>Insecta</taxon>
        <taxon>Pterygota</taxon>
        <taxon>Neoptera</taxon>
        <taxon>Endopterygota</taxon>
        <taxon>Lepidoptera</taxon>
        <taxon>Glossata</taxon>
        <taxon>Ditrysia</taxon>
        <taxon>Yponomeutoidea</taxon>
        <taxon>Plutellidae</taxon>
        <taxon>Plutella</taxon>
    </lineage>
</organism>
<comment type="function">
    <text evidence="1">DNA polymerase II participates in chromosomal DNA replication.</text>
</comment>
<accession>A0A8S4FJH7</accession>
<keyword evidence="1" id="KW-0539">Nucleus</keyword>
<dbReference type="InterPro" id="IPR029703">
    <property type="entry name" value="POL2"/>
</dbReference>
<keyword evidence="3" id="KW-1185">Reference proteome</keyword>
<keyword evidence="1" id="KW-0479">Metal-binding</keyword>
<keyword evidence="1" id="KW-0235">DNA replication</keyword>
<reference evidence="2" key="1">
    <citation type="submission" date="2020-11" db="EMBL/GenBank/DDBJ databases">
        <authorList>
            <person name="Whiteford S."/>
        </authorList>
    </citation>
    <scope>NUCLEOTIDE SEQUENCE</scope>
</reference>
<dbReference type="GO" id="GO:0006272">
    <property type="term" value="P:leading strand elongation"/>
    <property type="evidence" value="ECO:0007669"/>
    <property type="project" value="TreeGrafter"/>
</dbReference>
<keyword evidence="1" id="KW-0863">Zinc-finger</keyword>
<evidence type="ECO:0000256" key="1">
    <source>
        <dbReference type="RuleBase" id="RU365029"/>
    </source>
</evidence>
<name>A0A8S4FJH7_PLUXY</name>
<dbReference type="EMBL" id="CAJHNJ030000035">
    <property type="protein sequence ID" value="CAG9128380.1"/>
    <property type="molecule type" value="Genomic_DNA"/>
</dbReference>
<dbReference type="AlphaFoldDB" id="A0A8S4FJH7"/>
<dbReference type="GO" id="GO:0003677">
    <property type="term" value="F:DNA binding"/>
    <property type="evidence" value="ECO:0007669"/>
    <property type="project" value="UniProtKB-KW"/>
</dbReference>
<dbReference type="GO" id="GO:0008622">
    <property type="term" value="C:epsilon DNA polymerase complex"/>
    <property type="evidence" value="ECO:0007669"/>
    <property type="project" value="InterPro"/>
</dbReference>
<evidence type="ECO:0000313" key="2">
    <source>
        <dbReference type="EMBL" id="CAG9128380.1"/>
    </source>
</evidence>